<dbReference type="Pfam" id="PF00528">
    <property type="entry name" value="BPD_transp_1"/>
    <property type="match status" value="1"/>
</dbReference>
<feature type="transmembrane region" description="Helical" evidence="5">
    <location>
        <begin position="230"/>
        <end position="251"/>
    </location>
</feature>
<dbReference type="PANTHER" id="PTHR42727:SF1">
    <property type="entry name" value="PHOSPHATE TRANSPORT SYSTEM PERMEASE"/>
    <property type="match status" value="1"/>
</dbReference>
<sequence>MSPTILLLLALGLGLAGWLAARARAWTFKRQSTDGRIASLPSYHAWYVALWVVLPVLAFAATWSALAPGLVTQSVLADPAAAQLPAFGFQRQAILNEARNVATGAAPAVFNQQAAALVEPFRDALTFYNWTGIAATLVIAFLAGTWAFLRLKPDFAARTKVERIVMVILLGASLVAILTTIGILASLVFETVRFFGMVSPIDFLFGTHWGPDPMANASAVDGSRYGAIPLFWGTLFIGAIIAMIVAIPLGLMSAIYLTQYAAPGLRKWIKPALEILAGVPTVVYGYFAALTIAPAIRDLALALGVSNPSSESALAAGLVMGVMIIPFVSSMADDSIAAVPQAMRDGSLAMGATTSETIRRVLVPAALPGIVAGIMLAISRAIGETMIVVMAASTAANLTANPLEAMTTVTVQIVAMLTGEGSFDHPATLSAFALGFVLFMVTLGLNFVALRVVKRFREAYE</sequence>
<organism evidence="8 9">
    <name type="scientific">Qipengyuania soli</name>
    <dbReference type="NCBI Taxonomy" id="2782568"/>
    <lineage>
        <taxon>Bacteria</taxon>
        <taxon>Pseudomonadati</taxon>
        <taxon>Pseudomonadota</taxon>
        <taxon>Alphaproteobacteria</taxon>
        <taxon>Sphingomonadales</taxon>
        <taxon>Erythrobacteraceae</taxon>
        <taxon>Qipengyuania</taxon>
    </lineage>
</organism>
<dbReference type="InterPro" id="IPR035906">
    <property type="entry name" value="MetI-like_sf"/>
</dbReference>
<reference evidence="8 9" key="1">
    <citation type="submission" date="2020-11" db="EMBL/GenBank/DDBJ databases">
        <title>The genome sequence of Erythrobacter sp. 6D36.</title>
        <authorList>
            <person name="Liu Y."/>
        </authorList>
    </citation>
    <scope>NUCLEOTIDE SEQUENCE [LARGE SCALE GENOMIC DNA]</scope>
    <source>
        <strain evidence="8 9">6D36</strain>
    </source>
</reference>
<comment type="function">
    <text evidence="6">Part of the binding-protein-dependent transport system for phosphate; probably responsible for the translocation of the substrate across the membrane.</text>
</comment>
<dbReference type="Proteomes" id="UP000594459">
    <property type="component" value="Chromosome"/>
</dbReference>
<feature type="transmembrane region" description="Helical" evidence="5">
    <location>
        <begin position="272"/>
        <end position="293"/>
    </location>
</feature>
<feature type="transmembrane region" description="Helical" evidence="5">
    <location>
        <begin position="44"/>
        <end position="66"/>
    </location>
</feature>
<feature type="domain" description="ABC transmembrane type-1" evidence="7">
    <location>
        <begin position="232"/>
        <end position="449"/>
    </location>
</feature>
<dbReference type="GO" id="GO:0005886">
    <property type="term" value="C:plasma membrane"/>
    <property type="evidence" value="ECO:0007669"/>
    <property type="project" value="UniProtKB-SubCell"/>
</dbReference>
<keyword evidence="3 5" id="KW-1133">Transmembrane helix</keyword>
<dbReference type="GO" id="GO:0006817">
    <property type="term" value="P:phosphate ion transport"/>
    <property type="evidence" value="ECO:0007669"/>
    <property type="project" value="UniProtKB-KW"/>
</dbReference>
<dbReference type="RefSeq" id="WP_200983650.1">
    <property type="nucleotide sequence ID" value="NZ_CP064654.1"/>
</dbReference>
<dbReference type="PANTHER" id="PTHR42727">
    <property type="entry name" value="PHOSPHATE TRANSPORT SYSTEM PERMEASE PROTEIN"/>
    <property type="match status" value="1"/>
</dbReference>
<dbReference type="NCBIfam" id="TIGR02138">
    <property type="entry name" value="phosphate_pstC"/>
    <property type="match status" value="1"/>
</dbReference>
<dbReference type="KEGG" id="qso:IRL76_04810"/>
<feature type="transmembrane region" description="Helical" evidence="5">
    <location>
        <begin position="313"/>
        <end position="340"/>
    </location>
</feature>
<evidence type="ECO:0000259" key="7">
    <source>
        <dbReference type="PROSITE" id="PS50928"/>
    </source>
</evidence>
<dbReference type="Gene3D" id="1.10.3720.10">
    <property type="entry name" value="MetI-like"/>
    <property type="match status" value="1"/>
</dbReference>
<dbReference type="InterPro" id="IPR000515">
    <property type="entry name" value="MetI-like"/>
</dbReference>
<evidence type="ECO:0000256" key="3">
    <source>
        <dbReference type="ARBA" id="ARBA00022989"/>
    </source>
</evidence>
<evidence type="ECO:0000313" key="9">
    <source>
        <dbReference type="Proteomes" id="UP000594459"/>
    </source>
</evidence>
<feature type="transmembrane region" description="Helical" evidence="5">
    <location>
        <begin position="164"/>
        <end position="185"/>
    </location>
</feature>
<feature type="transmembrane region" description="Helical" evidence="5">
    <location>
        <begin position="361"/>
        <end position="382"/>
    </location>
</feature>
<dbReference type="InterPro" id="IPR011864">
    <property type="entry name" value="Phosphate_PstC"/>
</dbReference>
<keyword evidence="6" id="KW-1003">Cell membrane</keyword>
<keyword evidence="2 5" id="KW-0812">Transmembrane</keyword>
<evidence type="ECO:0000256" key="2">
    <source>
        <dbReference type="ARBA" id="ARBA00022692"/>
    </source>
</evidence>
<accession>A0A7S8F641</accession>
<keyword evidence="6" id="KW-0997">Cell inner membrane</keyword>
<keyword evidence="9" id="KW-1185">Reference proteome</keyword>
<proteinExistence type="inferred from homology"/>
<evidence type="ECO:0000313" key="8">
    <source>
        <dbReference type="EMBL" id="QPC99864.1"/>
    </source>
</evidence>
<dbReference type="InterPro" id="IPR022182">
    <property type="entry name" value="PstC_N"/>
</dbReference>
<protein>
    <recommendedName>
        <fullName evidence="6">Phosphate transport system permease protein</fullName>
    </recommendedName>
</protein>
<dbReference type="CDD" id="cd06261">
    <property type="entry name" value="TM_PBP2"/>
    <property type="match status" value="1"/>
</dbReference>
<evidence type="ECO:0000256" key="4">
    <source>
        <dbReference type="ARBA" id="ARBA00023136"/>
    </source>
</evidence>
<name>A0A7S8F641_9SPHN</name>
<evidence type="ECO:0000256" key="5">
    <source>
        <dbReference type="RuleBase" id="RU363032"/>
    </source>
</evidence>
<feature type="transmembrane region" description="Helical" evidence="5">
    <location>
        <begin position="127"/>
        <end position="149"/>
    </location>
</feature>
<keyword evidence="4 5" id="KW-0472">Membrane</keyword>
<evidence type="ECO:0000256" key="6">
    <source>
        <dbReference type="RuleBase" id="RU363054"/>
    </source>
</evidence>
<dbReference type="AlphaFoldDB" id="A0A7S8F641"/>
<comment type="similarity">
    <text evidence="6">Belongs to the binding-protein-dependent transport system permease family. CysTW subfamily.</text>
</comment>
<gene>
    <name evidence="8" type="primary">pstC</name>
    <name evidence="8" type="ORF">IRL76_04810</name>
</gene>
<dbReference type="GO" id="GO:0005315">
    <property type="term" value="F:phosphate transmembrane transporter activity"/>
    <property type="evidence" value="ECO:0007669"/>
    <property type="project" value="InterPro"/>
</dbReference>
<dbReference type="EMBL" id="CP064654">
    <property type="protein sequence ID" value="QPC99864.1"/>
    <property type="molecule type" value="Genomic_DNA"/>
</dbReference>
<comment type="subcellular location">
    <subcellularLocation>
        <location evidence="6">Cell inner membrane</location>
        <topology evidence="6">Multi-pass membrane protein</topology>
    </subcellularLocation>
    <subcellularLocation>
        <location evidence="1 5">Cell membrane</location>
        <topology evidence="1 5">Multi-pass membrane protein</topology>
    </subcellularLocation>
</comment>
<evidence type="ECO:0000256" key="1">
    <source>
        <dbReference type="ARBA" id="ARBA00004651"/>
    </source>
</evidence>
<keyword evidence="5" id="KW-0813">Transport</keyword>
<dbReference type="SUPFAM" id="SSF161098">
    <property type="entry name" value="MetI-like"/>
    <property type="match status" value="1"/>
</dbReference>
<dbReference type="PROSITE" id="PS50928">
    <property type="entry name" value="ABC_TM1"/>
    <property type="match status" value="1"/>
</dbReference>
<dbReference type="Pfam" id="PF12501">
    <property type="entry name" value="DUF3708"/>
    <property type="match status" value="1"/>
</dbReference>
<keyword evidence="6" id="KW-0592">Phosphate transport</keyword>
<feature type="transmembrane region" description="Helical" evidence="5">
    <location>
        <begin position="431"/>
        <end position="453"/>
    </location>
</feature>